<dbReference type="InterPro" id="IPR019159">
    <property type="entry name" value="CCDC93_CC"/>
</dbReference>
<dbReference type="PANTHER" id="PTHR16441">
    <property type="entry name" value="FIDIPIDINE"/>
    <property type="match status" value="1"/>
</dbReference>
<comment type="similarity">
    <text evidence="1">Belongs to the CCDC93 family.</text>
</comment>
<evidence type="ECO:0000256" key="3">
    <source>
        <dbReference type="ARBA" id="ARBA00023054"/>
    </source>
</evidence>
<organism evidence="7">
    <name type="scientific">Hyalella azteca</name>
    <name type="common">Amphipod</name>
    <dbReference type="NCBI Taxonomy" id="294128"/>
    <lineage>
        <taxon>Eukaryota</taxon>
        <taxon>Metazoa</taxon>
        <taxon>Ecdysozoa</taxon>
        <taxon>Arthropoda</taxon>
        <taxon>Crustacea</taxon>
        <taxon>Multicrustacea</taxon>
        <taxon>Malacostraca</taxon>
        <taxon>Eumalacostraca</taxon>
        <taxon>Peracarida</taxon>
        <taxon>Amphipoda</taxon>
        <taxon>Senticaudata</taxon>
        <taxon>Talitrida</taxon>
        <taxon>Talitroidea</taxon>
        <taxon>Hyalellidae</taxon>
        <taxon>Hyalella</taxon>
    </lineage>
</organism>
<evidence type="ECO:0000256" key="4">
    <source>
        <dbReference type="SAM" id="Coils"/>
    </source>
</evidence>
<dbReference type="Proteomes" id="UP000711488">
    <property type="component" value="Unassembled WGS sequence"/>
</dbReference>
<reference evidence="7" key="1">
    <citation type="submission" date="2014-08" db="EMBL/GenBank/DDBJ databases">
        <authorList>
            <person name="Murali S."/>
            <person name="Richards S."/>
            <person name="Bandaranaike D."/>
            <person name="Bellair M."/>
            <person name="Blankenburg K."/>
            <person name="Chao H."/>
            <person name="Dinh H."/>
            <person name="Doddapaneni H."/>
            <person name="Dugan-Rocha S."/>
            <person name="Elkadiri S."/>
            <person name="Gnanaolivu R."/>
            <person name="Hughes D."/>
            <person name="Lee S."/>
            <person name="Li M."/>
            <person name="Ming W."/>
            <person name="Munidasa M."/>
            <person name="Muniz J."/>
            <person name="Nguyen L."/>
            <person name="Osuji N."/>
            <person name="Pu L.-L."/>
            <person name="Puazo M."/>
            <person name="Skinner E."/>
            <person name="Qu C."/>
            <person name="Quiroz J."/>
            <person name="Raj R."/>
            <person name="Weissenberger G."/>
            <person name="Xin Y."/>
            <person name="Zou X."/>
            <person name="Han Y."/>
            <person name="Worley K."/>
            <person name="Muzny D."/>
            <person name="Gibbs R."/>
        </authorList>
    </citation>
    <scope>NUCLEOTIDE SEQUENCE</scope>
    <source>
        <strain evidence="7">HAZT.00-mixed</strain>
        <tissue evidence="7">Whole organism</tissue>
    </source>
</reference>
<evidence type="ECO:0000313" key="7">
    <source>
        <dbReference type="EMBL" id="KAA0202143.1"/>
    </source>
</evidence>
<keyword evidence="3 4" id="KW-0175">Coiled coil</keyword>
<dbReference type="GO" id="GO:0006893">
    <property type="term" value="P:Golgi to plasma membrane transport"/>
    <property type="evidence" value="ECO:0007669"/>
    <property type="project" value="TreeGrafter"/>
</dbReference>
<gene>
    <name evidence="7" type="ORF">HAZT_HAZT003022</name>
</gene>
<dbReference type="OrthoDB" id="16092at2759"/>
<name>A0A6A0H8Q1_HYAAZ</name>
<evidence type="ECO:0000259" key="5">
    <source>
        <dbReference type="Pfam" id="PF09762"/>
    </source>
</evidence>
<evidence type="ECO:0000259" key="6">
    <source>
        <dbReference type="Pfam" id="PF21673"/>
    </source>
</evidence>
<feature type="domain" description="CCDC93 coiled-coil" evidence="5">
    <location>
        <begin position="249"/>
        <end position="415"/>
    </location>
</feature>
<proteinExistence type="inferred from homology"/>
<sequence length="569" mass="62772">MKPSYTDIKDEEQHQMIEQCLKLLVSAGYFRAGVAGLPPFDKIVGGMTWCVENCCIDLDLDLMYNDSLTIGQKIGLTEHLVSVLLVLQCPHLLQPHQIQGLDAAHLLPVIQWLVRAALANRAQHSSLAQKVAAIHAPSRLSPPPAAAAAAYTEPSPQLIRLMSEVHCAHSCVRRWRLSTDPSSGATPEQQQEEAAYNTMLEYSPQPPAHHTNTNQPILVVAASAPLLAAAAHGAPLLSSAILRDKGGLERRVVALEARLGALELQAQEVQERRSQLSGHIKEASDALDAARAHLNNIESSHQKESVQELKRLVEEAEALKKSRHKLKKQQQQQAAALEQELASLQEAASTATPSEKLMAARQRVEQERLRHGRARAAAAAARQRLFRLQYAWDDVPGRAELAQYRHRLAELTHLMSGGELSEPVKCKLHPRVPRSKAPVFAVAASEGETRKFGSLLDTLQRSSRVLLRHLQLLNGVADSLHQTQGSAELRSTVVQRADQDLQRLLETKAEVMHERAVVESDQQKEKTLLHGLQETARLYTRTAQSLLHHLAKNQQLLQLCPPAAAAETR</sequence>
<evidence type="ECO:0000256" key="1">
    <source>
        <dbReference type="ARBA" id="ARBA00007219"/>
    </source>
</evidence>
<accession>A0A6A0H8Q1</accession>
<dbReference type="AlphaFoldDB" id="A0A6A0H8Q1"/>
<dbReference type="InterPro" id="IPR039116">
    <property type="entry name" value="CCDC93"/>
</dbReference>
<dbReference type="Pfam" id="PF21673">
    <property type="entry name" value="CCDC93_N"/>
    <property type="match status" value="1"/>
</dbReference>
<comment type="caution">
    <text evidence="7">The sequence shown here is derived from an EMBL/GenBank/DDBJ whole genome shotgun (WGS) entry which is preliminary data.</text>
</comment>
<reference evidence="7" key="2">
    <citation type="journal article" date="2018" name="Environ. Sci. Technol.">
        <title>The Toxicogenome of Hyalella azteca: A Model for Sediment Ecotoxicology and Evolutionary Toxicology.</title>
        <authorList>
            <person name="Poynton H.C."/>
            <person name="Hasenbein S."/>
            <person name="Benoit J.B."/>
            <person name="Sepulveda M.S."/>
            <person name="Poelchau M.F."/>
            <person name="Hughes D.S.T."/>
            <person name="Murali S.C."/>
            <person name="Chen S."/>
            <person name="Glastad K.M."/>
            <person name="Goodisman M.A.D."/>
            <person name="Werren J.H."/>
            <person name="Vineis J.H."/>
            <person name="Bowen J.L."/>
            <person name="Friedrich M."/>
            <person name="Jones J."/>
            <person name="Robertson H.M."/>
            <person name="Feyereisen R."/>
            <person name="Mechler-Hickson A."/>
            <person name="Mathers N."/>
            <person name="Lee C.E."/>
            <person name="Colbourne J.K."/>
            <person name="Biales A."/>
            <person name="Johnston J.S."/>
            <person name="Wellborn G.A."/>
            <person name="Rosendale A.J."/>
            <person name="Cridge A.G."/>
            <person name="Munoz-Torres M.C."/>
            <person name="Bain P.A."/>
            <person name="Manny A.R."/>
            <person name="Major K.M."/>
            <person name="Lambert F.N."/>
            <person name="Vulpe C.D."/>
            <person name="Tuck P."/>
            <person name="Blalock B.J."/>
            <person name="Lin Y.Y."/>
            <person name="Smith M.E."/>
            <person name="Ochoa-Acuna H."/>
            <person name="Chen M.M."/>
            <person name="Childers C.P."/>
            <person name="Qu J."/>
            <person name="Dugan S."/>
            <person name="Lee S.L."/>
            <person name="Chao H."/>
            <person name="Dinh H."/>
            <person name="Han Y."/>
            <person name="Doddapaneni H."/>
            <person name="Worley K.C."/>
            <person name="Muzny D.M."/>
            <person name="Gibbs R.A."/>
            <person name="Richards S."/>
        </authorList>
    </citation>
    <scope>NUCLEOTIDE SEQUENCE</scope>
    <source>
        <strain evidence="7">HAZT.00-mixed</strain>
        <tissue evidence="7">Whole organism</tissue>
    </source>
</reference>
<evidence type="ECO:0000256" key="2">
    <source>
        <dbReference type="ARBA" id="ARBA00016765"/>
    </source>
</evidence>
<dbReference type="Pfam" id="PF09762">
    <property type="entry name" value="CCDC93_CC"/>
    <property type="match status" value="1"/>
</dbReference>
<dbReference type="InterPro" id="IPR048747">
    <property type="entry name" value="CCDC93_N"/>
</dbReference>
<feature type="coiled-coil region" evidence="4">
    <location>
        <begin position="245"/>
        <end position="347"/>
    </location>
</feature>
<dbReference type="PANTHER" id="PTHR16441:SF0">
    <property type="entry name" value="COILED-COIL DOMAIN-CONTAINING PROTEIN 93"/>
    <property type="match status" value="1"/>
</dbReference>
<reference evidence="7" key="3">
    <citation type="submission" date="2019-06" db="EMBL/GenBank/DDBJ databases">
        <authorList>
            <person name="Poynton C."/>
            <person name="Hasenbein S."/>
            <person name="Benoit J.B."/>
            <person name="Sepulveda M.S."/>
            <person name="Poelchau M.F."/>
            <person name="Murali S.C."/>
            <person name="Chen S."/>
            <person name="Glastad K.M."/>
            <person name="Werren J.H."/>
            <person name="Vineis J.H."/>
            <person name="Bowen J.L."/>
            <person name="Friedrich M."/>
            <person name="Jones J."/>
            <person name="Robertson H.M."/>
            <person name="Feyereisen R."/>
            <person name="Mechler-Hickson A."/>
            <person name="Mathers N."/>
            <person name="Lee C.E."/>
            <person name="Colbourne J.K."/>
            <person name="Biales A."/>
            <person name="Johnston J.S."/>
            <person name="Wellborn G.A."/>
            <person name="Rosendale A.J."/>
            <person name="Cridge A.G."/>
            <person name="Munoz-Torres M.C."/>
            <person name="Bain P.A."/>
            <person name="Manny A.R."/>
            <person name="Major K.M."/>
            <person name="Lambert F.N."/>
            <person name="Vulpe C.D."/>
            <person name="Tuck P."/>
            <person name="Blalock B.J."/>
            <person name="Lin Y.-Y."/>
            <person name="Smith M.E."/>
            <person name="Ochoa-Acuna H."/>
            <person name="Chen M.-J.M."/>
            <person name="Childers C.P."/>
            <person name="Qu J."/>
            <person name="Dugan S."/>
            <person name="Lee S.L."/>
            <person name="Chao H."/>
            <person name="Dinh H."/>
            <person name="Han Y."/>
            <person name="Doddapaneni H."/>
            <person name="Worley K.C."/>
            <person name="Muzny D.M."/>
            <person name="Gibbs R.A."/>
            <person name="Richards S."/>
        </authorList>
    </citation>
    <scope>NUCLEOTIDE SEQUENCE</scope>
    <source>
        <strain evidence="7">HAZT.00-mixed</strain>
        <tissue evidence="7">Whole organism</tissue>
    </source>
</reference>
<protein>
    <recommendedName>
        <fullName evidence="2">Coiled-coil domain-containing protein 93</fullName>
    </recommendedName>
</protein>
<feature type="domain" description="CCDC93 N-terminal" evidence="6">
    <location>
        <begin position="12"/>
        <end position="116"/>
    </location>
</feature>
<dbReference type="EMBL" id="JQDR03004200">
    <property type="protein sequence ID" value="KAA0202143.1"/>
    <property type="molecule type" value="Genomic_DNA"/>
</dbReference>